<keyword evidence="4" id="KW-0067">ATP-binding</keyword>
<feature type="domain" description="Helicase/UvrB N-terminal" evidence="2">
    <location>
        <begin position="141"/>
        <end position="184"/>
    </location>
</feature>
<accession>A0A1V0S8I4</accession>
<evidence type="ECO:0000259" key="3">
    <source>
        <dbReference type="Pfam" id="PF13156"/>
    </source>
</evidence>
<dbReference type="EMBL" id="KY684083">
    <property type="protein sequence ID" value="ARF08015.1"/>
    <property type="molecule type" value="Genomic_DNA"/>
</dbReference>
<proteinExistence type="predicted"/>
<reference evidence="4" key="1">
    <citation type="journal article" date="2017" name="Science">
        <title>Giant viruses with an expanded complement of translation system components.</title>
        <authorList>
            <person name="Schulz F."/>
            <person name="Yutin N."/>
            <person name="Ivanova N.N."/>
            <person name="Ortega D.R."/>
            <person name="Lee T.K."/>
            <person name="Vierheilig J."/>
            <person name="Daims H."/>
            <person name="Horn M."/>
            <person name="Wagner M."/>
            <person name="Jensen G.J."/>
            <person name="Kyrpides N.C."/>
            <person name="Koonin E.V."/>
            <person name="Woyke T."/>
        </authorList>
    </citation>
    <scope>NUCLEOTIDE SEQUENCE</scope>
    <source>
        <strain evidence="4">CTV1</strain>
    </source>
</reference>
<organism evidence="4">
    <name type="scientific">Catovirus CTV1</name>
    <dbReference type="NCBI Taxonomy" id="1977631"/>
    <lineage>
        <taxon>Viruses</taxon>
        <taxon>Varidnaviria</taxon>
        <taxon>Bamfordvirae</taxon>
        <taxon>Nucleocytoviricota</taxon>
        <taxon>Megaviricetes</taxon>
        <taxon>Imitervirales</taxon>
        <taxon>Mimiviridae</taxon>
        <taxon>Klosneuvirinae</taxon>
        <taxon>Catovirus</taxon>
    </lineage>
</organism>
<dbReference type="InterPro" id="IPR027417">
    <property type="entry name" value="P-loop_NTPase"/>
</dbReference>
<dbReference type="GO" id="GO:0004386">
    <property type="term" value="F:helicase activity"/>
    <property type="evidence" value="ECO:0007669"/>
    <property type="project" value="UniProtKB-KW"/>
</dbReference>
<dbReference type="InterPro" id="IPR039442">
    <property type="entry name" value="Mrr-like_dom"/>
</dbReference>
<dbReference type="Pfam" id="PF13156">
    <property type="entry name" value="Mrr_cat_2"/>
    <property type="match status" value="1"/>
</dbReference>
<dbReference type="GO" id="GO:0016787">
    <property type="term" value="F:hydrolase activity"/>
    <property type="evidence" value="ECO:0007669"/>
    <property type="project" value="UniProtKB-KW"/>
</dbReference>
<evidence type="ECO:0000259" key="2">
    <source>
        <dbReference type="Pfam" id="PF04851"/>
    </source>
</evidence>
<dbReference type="Pfam" id="PF04851">
    <property type="entry name" value="ResIII"/>
    <property type="match status" value="1"/>
</dbReference>
<keyword evidence="4" id="KW-0347">Helicase</keyword>
<feature type="domain" description="Mrr-like" evidence="3">
    <location>
        <begin position="20"/>
        <end position="98"/>
    </location>
</feature>
<protein>
    <submittedName>
        <fullName evidence="4">Putative helicase</fullName>
    </submittedName>
</protein>
<dbReference type="SUPFAM" id="SSF52540">
    <property type="entry name" value="P-loop containing nucleoside triphosphate hydrolases"/>
    <property type="match status" value="1"/>
</dbReference>
<dbReference type="InterPro" id="IPR006935">
    <property type="entry name" value="Helicase/UvrB_N"/>
</dbReference>
<dbReference type="Gene3D" id="3.40.50.300">
    <property type="entry name" value="P-loop containing nucleotide triphosphate hydrolases"/>
    <property type="match status" value="1"/>
</dbReference>
<gene>
    <name evidence="4" type="ORF">Catovirus_1_65</name>
</gene>
<dbReference type="GO" id="GO:0005524">
    <property type="term" value="F:ATP binding"/>
    <property type="evidence" value="ECO:0007669"/>
    <property type="project" value="InterPro"/>
</dbReference>
<keyword evidence="4" id="KW-0547">Nucleotide-binding</keyword>
<evidence type="ECO:0000256" key="1">
    <source>
        <dbReference type="ARBA" id="ARBA00022801"/>
    </source>
</evidence>
<sequence>MNIHIGASYEKYILEYLKNNEKYDNVWLWKDIPEKILYEEKIITDYAKYSLVRNDIGIDILAKKNNEYIYVQCKNYNKNSICVQDLAGYFFFKSSYKKNCKVYYNGNLSNRIKCIYADIEEFVQVPFNNLLENPQVNNDRIQEREYQLEAYNRLKDEKRSVVTLPCGMGKTYLSCLLAKNHDNIIFFCTNKRTLCTDI</sequence>
<evidence type="ECO:0000313" key="4">
    <source>
        <dbReference type="EMBL" id="ARF08015.1"/>
    </source>
</evidence>
<dbReference type="GO" id="GO:0003677">
    <property type="term" value="F:DNA binding"/>
    <property type="evidence" value="ECO:0007669"/>
    <property type="project" value="InterPro"/>
</dbReference>
<name>A0A1V0S8I4_9VIRU</name>
<keyword evidence="1" id="KW-0378">Hydrolase</keyword>